<feature type="compositionally biased region" description="Polar residues" evidence="2">
    <location>
        <begin position="671"/>
        <end position="682"/>
    </location>
</feature>
<feature type="compositionally biased region" description="Acidic residues" evidence="2">
    <location>
        <begin position="88"/>
        <end position="107"/>
    </location>
</feature>
<feature type="compositionally biased region" description="Basic and acidic residues" evidence="2">
    <location>
        <begin position="172"/>
        <end position="198"/>
    </location>
</feature>
<feature type="compositionally biased region" description="Basic and acidic residues" evidence="2">
    <location>
        <begin position="281"/>
        <end position="292"/>
    </location>
</feature>
<evidence type="ECO:0000313" key="4">
    <source>
        <dbReference type="EMBL" id="CAG6791266.1"/>
    </source>
</evidence>
<feature type="coiled-coil region" evidence="1">
    <location>
        <begin position="336"/>
        <end position="378"/>
    </location>
</feature>
<feature type="region of interest" description="Disordered" evidence="2">
    <location>
        <begin position="379"/>
        <end position="440"/>
    </location>
</feature>
<feature type="region of interest" description="Disordered" evidence="2">
    <location>
        <begin position="281"/>
        <end position="301"/>
    </location>
</feature>
<feature type="compositionally biased region" description="Low complexity" evidence="2">
    <location>
        <begin position="585"/>
        <end position="631"/>
    </location>
</feature>
<feature type="domain" description="CARMIL C-terminal" evidence="3">
    <location>
        <begin position="449"/>
        <end position="589"/>
    </location>
</feature>
<sequence length="1017" mass="108681">MVFETCFSEDDDSSSDTDNESSVENSERLKTKDKTKSKEPTDVGRNKSEDKSIDDETDSDSETSDESNDSVNRSKANKEEIAKKSEEETSSTDEGEDDKGNENDTPDVDNVNSKLDEKVRREKDTGDTSDESTDDDNGEEDESKQTENEIDKKCDNEEGEIGSENTDDSNDEEKGKDKVDGSEKEETGEDKGTILEEKDDTVVEKKVENKGRGEDKKIDIAKTLMKEIRTRSEGGKMGDRIQRLMDKSSKAFEKSSEKKIIGSKTTGDLKARLEETFKKSDATRKALNDRRKPVSKTTGDLKAKLEETFRKNDSVKNDFGSRTFEEKSKVMGLLCKVNIAAKKDEMERRMDRSKDEKLATTEKKINKINLDLKSKLEQGLDFSRTKSKQQRRTGTKTVEETRETTEIVGISRRLKTSGKEDGEGDDDDDGKDKVRGPNVKSNKLLLDLENVLKNKKATPTLGSVRKNIVGRKLRPKSVGLDHSEGVSADDIPDLLGPSLPTSADESLDSVTELPGASASSQLQHLVKSRPKRAKTRAPTRAAVPAGLVASTGLEDDGLDGFFSISTASSVTLVSAGGNGTSVTNTPVLSPLSDDSSLSSLVTDTPTDTHNNLLPLAPSSSTSSTPLNNAPSITTSSLCFNTTTQGKTTTLPHLKSAKAISGSDDVPRSRSSDNVGATGTTTAPFGKLRGNTVDLGGEPDSSSNKIDGTAHLKRNTKLTGTAVDLIRAKKSSAATDNTNIKDISAFSSTTETATSSSLSNNNIYCNITSSLSSSSTSINNIVNNTTSNSCMSTSLTSIGTIPSSNSSVPSSIVKLRTVGFCAGGQQQQQPQSLADSIKSPTGNGIPPKSPLPSKYSKDKGFVEFGGAAVGLPDKPKGPQAVLLGGSLKQRPWSMVSQGDSKPGSADYKSLSLDINSGPASLPLSINSENRSSVKAMAANLNNKAGSESPELKKKPILEPPPLSAAATASSLGSVRGFGKRPVPQPRPSIASRNGIDPTQSTESSQQQPCSLPPLLSET</sequence>
<dbReference type="AlphaFoldDB" id="A0A8D9BW28"/>
<feature type="compositionally biased region" description="Basic and acidic residues" evidence="2">
    <location>
        <begin position="143"/>
        <end position="156"/>
    </location>
</feature>
<feature type="compositionally biased region" description="Basic and acidic residues" evidence="2">
    <location>
        <begin position="25"/>
        <end position="51"/>
    </location>
</feature>
<dbReference type="InterPro" id="IPR031943">
    <property type="entry name" value="CARMIL_C"/>
</dbReference>
<evidence type="ECO:0000256" key="2">
    <source>
        <dbReference type="SAM" id="MobiDB-lite"/>
    </source>
</evidence>
<feature type="region of interest" description="Disordered" evidence="2">
    <location>
        <begin position="584"/>
        <end position="635"/>
    </location>
</feature>
<feature type="compositionally biased region" description="Low complexity" evidence="2">
    <location>
        <begin position="996"/>
        <end position="1008"/>
    </location>
</feature>
<feature type="compositionally biased region" description="Acidic residues" evidence="2">
    <location>
        <begin position="7"/>
        <end position="21"/>
    </location>
</feature>
<reference evidence="4" key="1">
    <citation type="submission" date="2021-05" db="EMBL/GenBank/DDBJ databases">
        <authorList>
            <person name="Alioto T."/>
            <person name="Alioto T."/>
            <person name="Gomez Garrido J."/>
        </authorList>
    </citation>
    <scope>NUCLEOTIDE SEQUENCE</scope>
</reference>
<feature type="region of interest" description="Disordered" evidence="2">
    <location>
        <begin position="475"/>
        <end position="539"/>
    </location>
</feature>
<feature type="compositionally biased region" description="Acidic residues" evidence="2">
    <location>
        <begin position="127"/>
        <end position="142"/>
    </location>
</feature>
<feature type="region of interest" description="Disordered" evidence="2">
    <location>
        <begin position="823"/>
        <end position="856"/>
    </location>
</feature>
<organism evidence="4">
    <name type="scientific">Cacopsylla melanoneura</name>
    <dbReference type="NCBI Taxonomy" id="428564"/>
    <lineage>
        <taxon>Eukaryota</taxon>
        <taxon>Metazoa</taxon>
        <taxon>Ecdysozoa</taxon>
        <taxon>Arthropoda</taxon>
        <taxon>Hexapoda</taxon>
        <taxon>Insecta</taxon>
        <taxon>Pterygota</taxon>
        <taxon>Neoptera</taxon>
        <taxon>Paraneoptera</taxon>
        <taxon>Hemiptera</taxon>
        <taxon>Sternorrhyncha</taxon>
        <taxon>Psylloidea</taxon>
        <taxon>Psyllidae</taxon>
        <taxon>Psyllinae</taxon>
        <taxon>Cacopsylla</taxon>
    </lineage>
</organism>
<feature type="compositionally biased region" description="Basic residues" evidence="2">
    <location>
        <begin position="526"/>
        <end position="537"/>
    </location>
</feature>
<protein>
    <submittedName>
        <fullName evidence="4">Dynein heavy chain-like protein PF11_0240</fullName>
    </submittedName>
</protein>
<evidence type="ECO:0000259" key="3">
    <source>
        <dbReference type="Pfam" id="PF16000"/>
    </source>
</evidence>
<feature type="compositionally biased region" description="Basic and acidic residues" evidence="2">
    <location>
        <begin position="76"/>
        <end position="87"/>
    </location>
</feature>
<accession>A0A8D9BW28</accession>
<feature type="compositionally biased region" description="Basic residues" evidence="2">
    <location>
        <begin position="385"/>
        <end position="394"/>
    </location>
</feature>
<keyword evidence="1" id="KW-0175">Coiled coil</keyword>
<evidence type="ECO:0000256" key="1">
    <source>
        <dbReference type="SAM" id="Coils"/>
    </source>
</evidence>
<feature type="region of interest" description="Disordered" evidence="2">
    <location>
        <begin position="649"/>
        <end position="707"/>
    </location>
</feature>
<dbReference type="EMBL" id="HBUF01675506">
    <property type="protein sequence ID" value="CAG6791266.1"/>
    <property type="molecule type" value="Transcribed_RNA"/>
</dbReference>
<feature type="region of interest" description="Disordered" evidence="2">
    <location>
        <begin position="1"/>
        <end position="198"/>
    </location>
</feature>
<name>A0A8D9BW28_9HEMI</name>
<proteinExistence type="predicted"/>
<feature type="compositionally biased region" description="Acidic residues" evidence="2">
    <location>
        <begin position="157"/>
        <end position="171"/>
    </location>
</feature>
<feature type="compositionally biased region" description="Acidic residues" evidence="2">
    <location>
        <begin position="52"/>
        <end position="68"/>
    </location>
</feature>
<feature type="region of interest" description="Disordered" evidence="2">
    <location>
        <begin position="938"/>
        <end position="1017"/>
    </location>
</feature>
<feature type="compositionally biased region" description="Polar residues" evidence="2">
    <location>
        <begin position="831"/>
        <end position="841"/>
    </location>
</feature>
<dbReference type="Pfam" id="PF16000">
    <property type="entry name" value="CARMIL_C"/>
    <property type="match status" value="1"/>
</dbReference>
<feature type="compositionally biased region" description="Basic and acidic residues" evidence="2">
    <location>
        <begin position="114"/>
        <end position="126"/>
    </location>
</feature>